<dbReference type="GO" id="GO:0000398">
    <property type="term" value="P:mRNA splicing, via spliceosome"/>
    <property type="evidence" value="ECO:0007669"/>
    <property type="project" value="TreeGrafter"/>
</dbReference>
<feature type="compositionally biased region" description="Basic residues" evidence="3">
    <location>
        <begin position="48"/>
        <end position="59"/>
    </location>
</feature>
<dbReference type="InterPro" id="IPR051112">
    <property type="entry name" value="CWC26_splicing_factor"/>
</dbReference>
<name>A0A1B6GD67_9HEMI</name>
<dbReference type="GO" id="GO:0070274">
    <property type="term" value="C:RES complex"/>
    <property type="evidence" value="ECO:0007669"/>
    <property type="project" value="TreeGrafter"/>
</dbReference>
<gene>
    <name evidence="4" type="ORF">g.47124</name>
</gene>
<evidence type="ECO:0000256" key="2">
    <source>
        <dbReference type="ARBA" id="ARBA00014454"/>
    </source>
</evidence>
<proteinExistence type="inferred from homology"/>
<dbReference type="PANTHER" id="PTHR31809:SF0">
    <property type="entry name" value="BUD13 HOMOLOG"/>
    <property type="match status" value="1"/>
</dbReference>
<dbReference type="GO" id="GO:0005684">
    <property type="term" value="C:U2-type spliceosomal complex"/>
    <property type="evidence" value="ECO:0007669"/>
    <property type="project" value="TreeGrafter"/>
</dbReference>
<dbReference type="GO" id="GO:0003723">
    <property type="term" value="F:RNA binding"/>
    <property type="evidence" value="ECO:0007669"/>
    <property type="project" value="TreeGrafter"/>
</dbReference>
<reference evidence="4" key="1">
    <citation type="submission" date="2015-11" db="EMBL/GenBank/DDBJ databases">
        <title>De novo transcriptome assembly of four potential Pierce s Disease insect vectors from Arizona vineyards.</title>
        <authorList>
            <person name="Tassone E.E."/>
        </authorList>
    </citation>
    <scope>NUCLEOTIDE SEQUENCE</scope>
</reference>
<comment type="similarity">
    <text evidence="1">Belongs to the CWC26 family.</text>
</comment>
<accession>A0A1B6GD67</accession>
<dbReference type="InterPro" id="IPR018609">
    <property type="entry name" value="Bud13"/>
</dbReference>
<evidence type="ECO:0000256" key="1">
    <source>
        <dbReference type="ARBA" id="ARBA00011069"/>
    </source>
</evidence>
<dbReference type="AlphaFoldDB" id="A0A1B6GD67"/>
<protein>
    <recommendedName>
        <fullName evidence="2">BUD13 homolog</fullName>
    </recommendedName>
</protein>
<organism evidence="4">
    <name type="scientific">Cuerna arida</name>
    <dbReference type="NCBI Taxonomy" id="1464854"/>
    <lineage>
        <taxon>Eukaryota</taxon>
        <taxon>Metazoa</taxon>
        <taxon>Ecdysozoa</taxon>
        <taxon>Arthropoda</taxon>
        <taxon>Hexapoda</taxon>
        <taxon>Insecta</taxon>
        <taxon>Pterygota</taxon>
        <taxon>Neoptera</taxon>
        <taxon>Paraneoptera</taxon>
        <taxon>Hemiptera</taxon>
        <taxon>Auchenorrhyncha</taxon>
        <taxon>Membracoidea</taxon>
        <taxon>Cicadellidae</taxon>
        <taxon>Cicadellinae</taxon>
        <taxon>Proconiini</taxon>
        <taxon>Cuerna</taxon>
    </lineage>
</organism>
<evidence type="ECO:0000256" key="3">
    <source>
        <dbReference type="SAM" id="MobiDB-lite"/>
    </source>
</evidence>
<dbReference type="Pfam" id="PF09736">
    <property type="entry name" value="Bud13"/>
    <property type="match status" value="1"/>
</dbReference>
<dbReference type="EMBL" id="GECZ01009409">
    <property type="protein sequence ID" value="JAS60360.1"/>
    <property type="molecule type" value="Transcribed_RNA"/>
</dbReference>
<feature type="region of interest" description="Disordered" evidence="3">
    <location>
        <begin position="36"/>
        <end position="69"/>
    </location>
</feature>
<feature type="non-terminal residue" evidence="4">
    <location>
        <position position="1"/>
    </location>
</feature>
<evidence type="ECO:0000313" key="4">
    <source>
        <dbReference type="EMBL" id="JAS60360.1"/>
    </source>
</evidence>
<feature type="non-terminal residue" evidence="4">
    <location>
        <position position="188"/>
    </location>
</feature>
<sequence>VEALRNCEDGPQIVIEDEKPQINTDFSNKSLWKTVGEDEDFQEDMKPPKIKKSRSRARSRTVDSESTVRSINQDLPAELFQDLESLRAESECRKELREKYAKLGKGLKQIEDEEKKREENLHEMSKPLARYRDDADLEDHLKSKQRIGDPMAQYFRDKEVEEAVKANKMTKPTYDGAYMPNRYNIPPG</sequence>
<dbReference type="PANTHER" id="PTHR31809">
    <property type="entry name" value="BUD13 HOMOLOG"/>
    <property type="match status" value="1"/>
</dbReference>